<dbReference type="Gene3D" id="3.30.70.2450">
    <property type="match status" value="1"/>
</dbReference>
<dbReference type="Gene3D" id="3.50.50.60">
    <property type="entry name" value="FAD/NAD(P)-binding domain"/>
    <property type="match status" value="1"/>
</dbReference>
<evidence type="ECO:0000313" key="4">
    <source>
        <dbReference type="EMBL" id="UON92652.1"/>
    </source>
</evidence>
<evidence type="ECO:0000256" key="1">
    <source>
        <dbReference type="ARBA" id="ARBA00023002"/>
    </source>
</evidence>
<gene>
    <name evidence="3" type="ORF">LJ755_11575</name>
    <name evidence="4" type="ORF">MUK71_03130</name>
</gene>
<dbReference type="GO" id="GO:0008688">
    <property type="term" value="F:3-(3-hydroxyphenyl)propionate hydroxylase activity"/>
    <property type="evidence" value="ECO:0007669"/>
    <property type="project" value="TreeGrafter"/>
</dbReference>
<dbReference type="GO" id="GO:0071949">
    <property type="term" value="F:FAD binding"/>
    <property type="evidence" value="ECO:0007669"/>
    <property type="project" value="InterPro"/>
</dbReference>
<dbReference type="RefSeq" id="WP_227929180.1">
    <property type="nucleotide sequence ID" value="NZ_CP094984.1"/>
</dbReference>
<feature type="domain" description="FAD-binding" evidence="2">
    <location>
        <begin position="27"/>
        <end position="353"/>
    </location>
</feature>
<dbReference type="EMBL" id="CP094984">
    <property type="protein sequence ID" value="UON92652.1"/>
    <property type="molecule type" value="Genomic_DNA"/>
</dbReference>
<dbReference type="SUPFAM" id="SSF51905">
    <property type="entry name" value="FAD/NAD(P)-binding domain"/>
    <property type="match status" value="1"/>
</dbReference>
<protein>
    <submittedName>
        <fullName evidence="3">FAD-dependent monooxygenase</fullName>
    </submittedName>
</protein>
<keyword evidence="1" id="KW-0560">Oxidoreductase</keyword>
<dbReference type="PANTHER" id="PTHR43476">
    <property type="entry name" value="3-(3-HYDROXY-PHENYL)PROPIONATE/3-HYDROXYCINNAMIC ACID HYDROXYLASE"/>
    <property type="match status" value="1"/>
</dbReference>
<dbReference type="Pfam" id="PF01494">
    <property type="entry name" value="FAD_binding_3"/>
    <property type="match status" value="1"/>
</dbReference>
<dbReference type="InterPro" id="IPR050631">
    <property type="entry name" value="PheA/TfdB_FAD_monoxygenase"/>
</dbReference>
<keyword evidence="5" id="KW-1185">Reference proteome</keyword>
<proteinExistence type="predicted"/>
<dbReference type="InterPro" id="IPR036188">
    <property type="entry name" value="FAD/NAD-bd_sf"/>
</dbReference>
<reference evidence="3" key="1">
    <citation type="submission" date="2021-10" db="EMBL/GenBank/DDBJ databases">
        <title>Novel species in genus Arthrobacter.</title>
        <authorList>
            <person name="Liu Y."/>
        </authorList>
    </citation>
    <scope>NUCLEOTIDE SEQUENCE</scope>
    <source>
        <strain evidence="3">Zg-Y462</strain>
        <strain evidence="5">zg-Y462</strain>
    </source>
</reference>
<dbReference type="PRINTS" id="PR00420">
    <property type="entry name" value="RNGMNOXGNASE"/>
</dbReference>
<evidence type="ECO:0000259" key="2">
    <source>
        <dbReference type="Pfam" id="PF01494"/>
    </source>
</evidence>
<evidence type="ECO:0000313" key="6">
    <source>
        <dbReference type="Proteomes" id="UP001155145"/>
    </source>
</evidence>
<dbReference type="PANTHER" id="PTHR43476:SF3">
    <property type="entry name" value="FAD-BINDING MONOOXYGENASE"/>
    <property type="match status" value="1"/>
</dbReference>
<dbReference type="Proteomes" id="UP001155145">
    <property type="component" value="Unassembled WGS sequence"/>
</dbReference>
<dbReference type="InterPro" id="IPR002938">
    <property type="entry name" value="FAD-bd"/>
</dbReference>
<evidence type="ECO:0000313" key="3">
    <source>
        <dbReference type="EMBL" id="MCC3273369.1"/>
    </source>
</evidence>
<keyword evidence="3" id="KW-0503">Monooxygenase</keyword>
<organism evidence="3 6">
    <name type="scientific">Arthrobacter zhangbolii</name>
    <dbReference type="NCBI Taxonomy" id="2886936"/>
    <lineage>
        <taxon>Bacteria</taxon>
        <taxon>Bacillati</taxon>
        <taxon>Actinomycetota</taxon>
        <taxon>Actinomycetes</taxon>
        <taxon>Micrococcales</taxon>
        <taxon>Micrococcaceae</taxon>
        <taxon>Arthrobacter</taxon>
    </lineage>
</organism>
<dbReference type="Proteomes" id="UP000829758">
    <property type="component" value="Chromosome"/>
</dbReference>
<accession>A0A9X1M8J5</accession>
<dbReference type="EMBL" id="JAJFZT010000007">
    <property type="protein sequence ID" value="MCC3273369.1"/>
    <property type="molecule type" value="Genomic_DNA"/>
</dbReference>
<sequence>MATAPAPTALPSPLPDAPPPLLPRPAADVVIAGGGPVGMYLAILLLQAGVSVQVLEQRQVRSAHSRAIGVHPPALESLALAGIAGAMAREGVQISHGEARSAGRTVARLGFAAASARYPYVLTLPQVRTEELLKERLQALDPQALVRGARVESFEEDGPSVRVHGTADDGSAFTSTASLLVAADGARSSIRTALGTPWSSRLLPDTYLMGDFPDDTSDGSLGVLYLEPEGIVESFPLPGGLRRWVVHTDALATDASAADLAAMVRHRTGHRLDATRNSMLSAFGVRIGRAERLVRGRTLLIGDAAHVISPIGGQGMNLGWLDAAAVAPLIAAALQGEPVGTRLRGFERDRRRDAVVASAQARVNMMLGRPLPVGVMALRNAGLERMFRSPALAGAVARRFTMQ</sequence>
<evidence type="ECO:0000313" key="5">
    <source>
        <dbReference type="Proteomes" id="UP000829758"/>
    </source>
</evidence>
<dbReference type="GO" id="GO:0019622">
    <property type="term" value="P:3-(3-hydroxy)phenylpropionate catabolic process"/>
    <property type="evidence" value="ECO:0007669"/>
    <property type="project" value="TreeGrafter"/>
</dbReference>
<name>A0A9X1M8J5_9MICC</name>
<dbReference type="AlphaFoldDB" id="A0A9X1M8J5"/>